<comment type="subcellular location">
    <subcellularLocation>
        <location evidence="1">Cell outer membrane</location>
    </subcellularLocation>
</comment>
<organism evidence="9 10">
    <name type="scientific">Psychroflexus halocasei</name>
    <dbReference type="NCBI Taxonomy" id="908615"/>
    <lineage>
        <taxon>Bacteria</taxon>
        <taxon>Pseudomonadati</taxon>
        <taxon>Bacteroidota</taxon>
        <taxon>Flavobacteriia</taxon>
        <taxon>Flavobacteriales</taxon>
        <taxon>Flavobacteriaceae</taxon>
        <taxon>Psychroflexus</taxon>
    </lineage>
</organism>
<dbReference type="Proteomes" id="UP000198820">
    <property type="component" value="Unassembled WGS sequence"/>
</dbReference>
<feature type="domain" description="SusD-like N-terminal" evidence="8">
    <location>
        <begin position="85"/>
        <end position="224"/>
    </location>
</feature>
<evidence type="ECO:0000256" key="5">
    <source>
        <dbReference type="ARBA" id="ARBA00023237"/>
    </source>
</evidence>
<dbReference type="PROSITE" id="PS51257">
    <property type="entry name" value="PROKAR_LIPOPROTEIN"/>
    <property type="match status" value="1"/>
</dbReference>
<dbReference type="RefSeq" id="WP_093244520.1">
    <property type="nucleotide sequence ID" value="NZ_FNQF01000008.1"/>
</dbReference>
<protein>
    <submittedName>
        <fullName evidence="9">Starch-binding associating with outer membrane</fullName>
    </submittedName>
</protein>
<dbReference type="STRING" id="908615.SAMN05421540_10832"/>
<dbReference type="InterPro" id="IPR012944">
    <property type="entry name" value="SusD_RagB_dom"/>
</dbReference>
<sequence>MKKFINKLIILSLIALSASCSVDDVEPYYQLTPEDAIRDEASAQRILNGVYDLSREFDVSFFPLHLAAYGNEGRISGFLSGMNGMNNNTVKVQNPFLSNLYNGHYKIINSANFLIGKLEEGAAVGISDERKASMIAEAKTMRALVSFKLLRYFGEHYDLSSPYGIVLKTNFSTEIVSIPRSTVQESYDFILEDLDDAIANGPSNIPHFLVGKVTAQALKAKVLLYMNDYQGAASLADEVINNAEGYALETDYASIFTNTYNSPEVLFAPVHGSGSEGGTQMSQVKQTTYSETLRALSDAQVPGAGVVSSGADYDPRFAYAYSDMTKGNNANGKYPFISNAENENNTMYHLRLAEIYLIRAEALLRDPSGDDTEALSLLNEIRTRAGVAPSTTTDNAELLEEVRQEKLLELFFENGEPLFDLVRFSILGDINAADVKQSLDQEYKYIFPMPDQAVIGNTNLEQNPGY</sequence>
<proteinExistence type="inferred from homology"/>
<keyword evidence="3 6" id="KW-0732">Signal</keyword>
<dbReference type="EMBL" id="FNQF01000008">
    <property type="protein sequence ID" value="SEA60305.1"/>
    <property type="molecule type" value="Genomic_DNA"/>
</dbReference>
<evidence type="ECO:0000256" key="1">
    <source>
        <dbReference type="ARBA" id="ARBA00004442"/>
    </source>
</evidence>
<feature type="chain" id="PRO_5011731063" evidence="6">
    <location>
        <begin position="23"/>
        <end position="466"/>
    </location>
</feature>
<gene>
    <name evidence="9" type="ORF">SAMN05421540_10832</name>
</gene>
<evidence type="ECO:0000256" key="4">
    <source>
        <dbReference type="ARBA" id="ARBA00023136"/>
    </source>
</evidence>
<dbReference type="Pfam" id="PF07980">
    <property type="entry name" value="SusD_RagB"/>
    <property type="match status" value="1"/>
</dbReference>
<dbReference type="GO" id="GO:0009279">
    <property type="term" value="C:cell outer membrane"/>
    <property type="evidence" value="ECO:0007669"/>
    <property type="project" value="UniProtKB-SubCell"/>
</dbReference>
<accession>A0A1H4CIR4</accession>
<evidence type="ECO:0000313" key="9">
    <source>
        <dbReference type="EMBL" id="SEA60305.1"/>
    </source>
</evidence>
<dbReference type="InterPro" id="IPR033985">
    <property type="entry name" value="SusD-like_N"/>
</dbReference>
<dbReference type="CDD" id="cd08977">
    <property type="entry name" value="SusD"/>
    <property type="match status" value="1"/>
</dbReference>
<evidence type="ECO:0000259" key="7">
    <source>
        <dbReference type="Pfam" id="PF07980"/>
    </source>
</evidence>
<evidence type="ECO:0000256" key="3">
    <source>
        <dbReference type="ARBA" id="ARBA00022729"/>
    </source>
</evidence>
<comment type="similarity">
    <text evidence="2">Belongs to the SusD family.</text>
</comment>
<name>A0A1H4CIR4_9FLAO</name>
<dbReference type="Pfam" id="PF14322">
    <property type="entry name" value="SusD-like_3"/>
    <property type="match status" value="1"/>
</dbReference>
<dbReference type="InterPro" id="IPR011990">
    <property type="entry name" value="TPR-like_helical_dom_sf"/>
</dbReference>
<dbReference type="AlphaFoldDB" id="A0A1H4CIR4"/>
<dbReference type="Gene3D" id="1.25.40.390">
    <property type="match status" value="1"/>
</dbReference>
<feature type="domain" description="RagB/SusD" evidence="7">
    <location>
        <begin position="324"/>
        <end position="466"/>
    </location>
</feature>
<evidence type="ECO:0000256" key="6">
    <source>
        <dbReference type="SAM" id="SignalP"/>
    </source>
</evidence>
<dbReference type="SUPFAM" id="SSF48452">
    <property type="entry name" value="TPR-like"/>
    <property type="match status" value="1"/>
</dbReference>
<feature type="signal peptide" evidence="6">
    <location>
        <begin position="1"/>
        <end position="22"/>
    </location>
</feature>
<keyword evidence="4" id="KW-0472">Membrane</keyword>
<reference evidence="9 10" key="1">
    <citation type="submission" date="2016-10" db="EMBL/GenBank/DDBJ databases">
        <authorList>
            <person name="de Groot N.N."/>
        </authorList>
    </citation>
    <scope>NUCLEOTIDE SEQUENCE [LARGE SCALE GENOMIC DNA]</scope>
    <source>
        <strain evidence="9 10">DSM 23581</strain>
    </source>
</reference>
<keyword evidence="10" id="KW-1185">Reference proteome</keyword>
<keyword evidence="5" id="KW-0998">Cell outer membrane</keyword>
<evidence type="ECO:0000259" key="8">
    <source>
        <dbReference type="Pfam" id="PF14322"/>
    </source>
</evidence>
<evidence type="ECO:0000313" key="10">
    <source>
        <dbReference type="Proteomes" id="UP000198820"/>
    </source>
</evidence>
<evidence type="ECO:0000256" key="2">
    <source>
        <dbReference type="ARBA" id="ARBA00006275"/>
    </source>
</evidence>